<dbReference type="GO" id="GO:0005886">
    <property type="term" value="C:plasma membrane"/>
    <property type="evidence" value="ECO:0007669"/>
    <property type="project" value="InterPro"/>
</dbReference>
<reference evidence="6" key="2">
    <citation type="submission" date="2021-04" db="EMBL/GenBank/DDBJ databases">
        <authorList>
            <person name="Gilroy R."/>
        </authorList>
    </citation>
    <scope>NUCLEOTIDE SEQUENCE</scope>
    <source>
        <strain evidence="6">G3-2149</strain>
    </source>
</reference>
<dbReference type="InterPro" id="IPR007452">
    <property type="entry name" value="TamB_C"/>
</dbReference>
<dbReference type="PANTHER" id="PTHR30441:SF8">
    <property type="entry name" value="DUF748 DOMAIN-CONTAINING PROTEIN"/>
    <property type="match status" value="1"/>
</dbReference>
<dbReference type="PANTHER" id="PTHR30441">
    <property type="entry name" value="DUF748 DOMAIN-CONTAINING PROTEIN"/>
    <property type="match status" value="1"/>
</dbReference>
<keyword evidence="4" id="KW-0472">Membrane</keyword>
<reference evidence="6" key="1">
    <citation type="journal article" date="2021" name="PeerJ">
        <title>Extensive microbial diversity within the chicken gut microbiome revealed by metagenomics and culture.</title>
        <authorList>
            <person name="Gilroy R."/>
            <person name="Ravi A."/>
            <person name="Getino M."/>
            <person name="Pursley I."/>
            <person name="Horton D.L."/>
            <person name="Alikhan N.F."/>
            <person name="Baker D."/>
            <person name="Gharbi K."/>
            <person name="Hall N."/>
            <person name="Watson M."/>
            <person name="Adriaenssens E.M."/>
            <person name="Foster-Nyarko E."/>
            <person name="Jarju S."/>
            <person name="Secka A."/>
            <person name="Antonio M."/>
            <person name="Oren A."/>
            <person name="Chaudhuri R.R."/>
            <person name="La Ragione R."/>
            <person name="Hildebrand F."/>
            <person name="Pallen M.J."/>
        </authorList>
    </citation>
    <scope>NUCLEOTIDE SEQUENCE</scope>
    <source>
        <strain evidence="6">G3-2149</strain>
    </source>
</reference>
<comment type="subcellular location">
    <subcellularLocation>
        <location evidence="1">Membrane</location>
        <topology evidence="1">Single-pass membrane protein</topology>
    </subcellularLocation>
</comment>
<dbReference type="GO" id="GO:0090313">
    <property type="term" value="P:regulation of protein targeting to membrane"/>
    <property type="evidence" value="ECO:0007669"/>
    <property type="project" value="TreeGrafter"/>
</dbReference>
<proteinExistence type="predicted"/>
<comment type="caution">
    <text evidence="6">The sequence shown here is derived from an EMBL/GenBank/DDBJ whole genome shotgun (WGS) entry which is preliminary data.</text>
</comment>
<gene>
    <name evidence="6" type="ORF">H9789_03115</name>
</gene>
<evidence type="ECO:0000313" key="6">
    <source>
        <dbReference type="EMBL" id="MBU3852814.1"/>
    </source>
</evidence>
<organism evidence="6 7">
    <name type="scientific">Candidatus Paraprevotella stercoravium</name>
    <dbReference type="NCBI Taxonomy" id="2838725"/>
    <lineage>
        <taxon>Bacteria</taxon>
        <taxon>Pseudomonadati</taxon>
        <taxon>Bacteroidota</taxon>
        <taxon>Bacteroidia</taxon>
        <taxon>Bacteroidales</taxon>
        <taxon>Prevotellaceae</taxon>
        <taxon>Paraprevotella</taxon>
    </lineage>
</organism>
<dbReference type="GO" id="GO:0009306">
    <property type="term" value="P:protein secretion"/>
    <property type="evidence" value="ECO:0007669"/>
    <property type="project" value="InterPro"/>
</dbReference>
<accession>A0A9E2P0L6</accession>
<name>A0A9E2P0L6_9BACT</name>
<evidence type="ECO:0000313" key="7">
    <source>
        <dbReference type="Proteomes" id="UP000823865"/>
    </source>
</evidence>
<dbReference type="InterPro" id="IPR052894">
    <property type="entry name" value="AsmA-related"/>
</dbReference>
<dbReference type="EMBL" id="JAHLFU010000057">
    <property type="protein sequence ID" value="MBU3852814.1"/>
    <property type="molecule type" value="Genomic_DNA"/>
</dbReference>
<protein>
    <submittedName>
        <fullName evidence="6">Translocation/assembly module TamB</fullName>
    </submittedName>
</protein>
<dbReference type="Pfam" id="PF04357">
    <property type="entry name" value="TamB"/>
    <property type="match status" value="1"/>
</dbReference>
<evidence type="ECO:0000259" key="5">
    <source>
        <dbReference type="Pfam" id="PF04357"/>
    </source>
</evidence>
<evidence type="ECO:0000256" key="1">
    <source>
        <dbReference type="ARBA" id="ARBA00004167"/>
    </source>
</evidence>
<dbReference type="Proteomes" id="UP000823865">
    <property type="component" value="Unassembled WGS sequence"/>
</dbReference>
<evidence type="ECO:0000256" key="3">
    <source>
        <dbReference type="ARBA" id="ARBA00022989"/>
    </source>
</evidence>
<keyword evidence="3" id="KW-1133">Transmembrane helix</keyword>
<evidence type="ECO:0000256" key="4">
    <source>
        <dbReference type="ARBA" id="ARBA00023136"/>
    </source>
</evidence>
<evidence type="ECO:0000256" key="2">
    <source>
        <dbReference type="ARBA" id="ARBA00022692"/>
    </source>
</evidence>
<sequence>MSTLLANRLSDFLNTEISIGRTDMGLLNRIILDDVLIMDQQQDTLLRAARLSAKLDLGAILKGKIVINNAQLFGCYVNIYQNNPKGKTNLQFLIDAFSSKDTTAQKDIDLRINSVLVRRGEIRFNKHYIAETPGQFNPAHIHLKQLSTNIALKAFTKDSLNFQVKRLSFQEQSGIQLNKLHFKILANKKEAKISALEIKLPDSNLKIDTLYANYSNSPQYIGWKEWFQTLHAGIRISNSFIAPNDLAPFVPALKGIHEPIHIKLYGELLREHIFFDEIHLYTKERELDARSRILLYSPLNKEKQKIHASNLSLKADKRVLSFLPEEQQKKLSGIIPYVEKVGFLDFDGEIKANHNILTVNGKADCEAGSLHLNGSFGSTKKFKGQIASNALQLDKILGTENDLGTLSFNLKINGDLEHKIPKIQAKGNIQNIEFKTYNYQNIQIDGKYDTKGFQGSVAMEDPNGTIQINGKVNPYQKEPAVNLKISLNQVSPHELKLSERFSGIKLTTEVNADFTGIHADDINGNLSIMDLQVENNNENHNFGNIILDWQKKGPKEKNIKLQSNFIQASVTGEFTFKDLINNIKYSISEYLPGLIEAPEKKMPECQINAMVHIQNLDAVKCILGTPISFGQAAYINAFYNSKKSLTQIQVNAPHIIYGTENIKNLYVNYSGSNGFLNGNLSLAREMNQKMVHIDVNTNIQDGILYNQLHWNIPKNKKYSGTIALNALFEETPEKKTRTIINFNPSEIVINDSIWHVHSAQVDIHPEKILIDNFLIDQSADRYLSIKGSVSDQDNDSLVANLKNINLQYVFNMINFHAVEFDGFATGKVYAHNLKSDPTIEAYLNVQDFTFNLAKMGNMNAYARWKKSEQSISLNAQMNDLAENSMTRVDGTVTPGHAPGSGLNLNITANNTNLYFLNQYTSGIFTNLQGRTTGNLRVFGPFGGIDIEGDMMVKHANMKVDILNTKYHMYNNMITIRPGKIIFKNAIIYDENGGTQTEGHKAVINGVLAHDHFSKMTYDLDIKTDRLLAYDQEEFGDELFCGTAIASGSVGIKGSPGILNVDINAWPEEGTLFQYNLSRPDVLTENQFVKFVSNKKENNKNNNLIFENETNNFISNKVESNQPLTTEPTENTSDVRVDFNLHITPRATLRILMDARAGDYVSVNGNGNIKASFYNKGKFQMYGTFTVQEGIYKLSLQDVIRKDFILSPGGSIVFGGDPNEAALKLQAIYSVPSVSLNDLSSTTFSQNNVRVNCLMNIQGKAKQPHISFDFDIPNVNEDEKRMVKSLISTEEEKNMQIVYLLGIGRFYTYNYNNPEQSQSSVAMKSLLSSTLSGQLNEMLSNIIGNNNWNFGTNLSTGEQGWSDMDVEGLLSGRLLNNRLLINGNFGYRDNTNTYKSSNFIGDFDIQWLLTPNGNLSLKAYSETNDRYFTKSSLTTQGIGIQFKKDFGSWKDLFRISRRRRPDILKLDSVTQKKIQE</sequence>
<feature type="domain" description="Translocation and assembly module TamB C-terminal" evidence="5">
    <location>
        <begin position="996"/>
        <end position="1445"/>
    </location>
</feature>
<keyword evidence="2" id="KW-0812">Transmembrane</keyword>